<evidence type="ECO:0000259" key="4">
    <source>
        <dbReference type="Pfam" id="PF23416"/>
    </source>
</evidence>
<dbReference type="Proteomes" id="UP000887566">
    <property type="component" value="Unplaced"/>
</dbReference>
<keyword evidence="5" id="KW-1185">Reference proteome</keyword>
<dbReference type="WBParaSite" id="PSAMB.scaffold1958size26422.g15692.t1">
    <property type="protein sequence ID" value="PSAMB.scaffold1958size26422.g15692.t1"/>
    <property type="gene ID" value="PSAMB.scaffold1958size26422.g15692"/>
</dbReference>
<protein>
    <recommendedName>
        <fullName evidence="4">DUF7107 domain-containing protein</fullName>
    </recommendedName>
</protein>
<feature type="compositionally biased region" description="Polar residues" evidence="2">
    <location>
        <begin position="536"/>
        <end position="552"/>
    </location>
</feature>
<keyword evidence="1" id="KW-0722">Serine protease inhibitor</keyword>
<reference evidence="6" key="1">
    <citation type="submission" date="2022-11" db="UniProtKB">
        <authorList>
            <consortium name="WormBaseParasite"/>
        </authorList>
    </citation>
    <scope>IDENTIFICATION</scope>
</reference>
<sequence>MAKLRQAFFACLLATAFLGVFSQDVASRPQQTGGDNATVVASRGCPKQSNGNPEAISDVRQGCVARVFWEEGCLRRSLKCGNPASCGSNEEVKCGGTCEPSCRVRRPRCSTMVPCVRSHCDCIQGFIRNELGLCVRENQCHAERECLTDIDCKDGWQCFNDRCRQPQHDPDVCSRDADCRRNQNCVRGRCREACFRNNDCGRNEFCDRGRCREQREPECATNKDCNRRQVCARGRCLNDRFAPSNDEEKCGNTTCLGDFMCMNDKCMEMHHGQMNEMLHDGACLIDDDCEMTEICQSSMCAPAKNDTSSGKVTFGEQRDFRIECRFDRDCRPGMRCFNAVCEDRFDGCDRRGCPRGHFCSRDRCIERQEECRRDRDCRRGEFCFRGRCRREECRGNGNCSPREVCIRGRCIDRRFSFRMHVMCIEDIDCDGESSCDNGVCTVRLSHPRDISVEATTQPSATCSQEIDCVGDSTCVNGNCIAKKQNQQCAVNSDCMSQERCINNRCDHSRFDRCNNRCAQDEMCFNAQCVRPRPTHSDPSVDNSDTTDKSPTGSKDKEETSLF</sequence>
<evidence type="ECO:0000256" key="1">
    <source>
        <dbReference type="ARBA" id="ARBA00022900"/>
    </source>
</evidence>
<evidence type="ECO:0000313" key="5">
    <source>
        <dbReference type="Proteomes" id="UP000887566"/>
    </source>
</evidence>
<keyword evidence="1" id="KW-0646">Protease inhibitor</keyword>
<dbReference type="AlphaFoldDB" id="A0A914VGI5"/>
<evidence type="ECO:0000256" key="3">
    <source>
        <dbReference type="SAM" id="SignalP"/>
    </source>
</evidence>
<proteinExistence type="predicted"/>
<feature type="region of interest" description="Disordered" evidence="2">
    <location>
        <begin position="531"/>
        <end position="562"/>
    </location>
</feature>
<dbReference type="InterPro" id="IPR036084">
    <property type="entry name" value="Ser_inhib-like_sf"/>
</dbReference>
<accession>A0A914VGI5</accession>
<feature type="signal peptide" evidence="3">
    <location>
        <begin position="1"/>
        <end position="22"/>
    </location>
</feature>
<keyword evidence="3" id="KW-0732">Signal</keyword>
<feature type="chain" id="PRO_5036788167" description="DUF7107 domain-containing protein" evidence="3">
    <location>
        <begin position="23"/>
        <end position="562"/>
    </location>
</feature>
<evidence type="ECO:0000313" key="6">
    <source>
        <dbReference type="WBParaSite" id="PSAMB.scaffold1958size26422.g15692.t1"/>
    </source>
</evidence>
<dbReference type="PANTHER" id="PTHR36519:SF9">
    <property type="entry name" value="EB DOMAIN-CONTAINING PROTEIN-RELATED"/>
    <property type="match status" value="1"/>
</dbReference>
<dbReference type="GO" id="GO:0004867">
    <property type="term" value="F:serine-type endopeptidase inhibitor activity"/>
    <property type="evidence" value="ECO:0007669"/>
    <property type="project" value="UniProtKB-KW"/>
</dbReference>
<evidence type="ECO:0000256" key="2">
    <source>
        <dbReference type="SAM" id="MobiDB-lite"/>
    </source>
</evidence>
<dbReference type="Pfam" id="PF23416">
    <property type="entry name" value="DUF7107"/>
    <property type="match status" value="1"/>
</dbReference>
<dbReference type="Gene3D" id="2.10.25.10">
    <property type="entry name" value="Laminin"/>
    <property type="match status" value="1"/>
</dbReference>
<dbReference type="CDD" id="cd19941">
    <property type="entry name" value="TIL"/>
    <property type="match status" value="1"/>
</dbReference>
<feature type="compositionally biased region" description="Basic and acidic residues" evidence="2">
    <location>
        <begin position="553"/>
        <end position="562"/>
    </location>
</feature>
<name>A0A914VGI5_9BILA</name>
<dbReference type="SUPFAM" id="SSF57567">
    <property type="entry name" value="Serine protease inhibitors"/>
    <property type="match status" value="1"/>
</dbReference>
<dbReference type="PANTHER" id="PTHR36519">
    <property type="entry name" value="FIP (FUNGUS-INDUCED PROTEIN) RELATED-RELATED"/>
    <property type="match status" value="1"/>
</dbReference>
<feature type="domain" description="DUF7107" evidence="4">
    <location>
        <begin position="392"/>
        <end position="441"/>
    </location>
</feature>
<dbReference type="InterPro" id="IPR055531">
    <property type="entry name" value="DUF7107"/>
</dbReference>
<organism evidence="5 6">
    <name type="scientific">Plectus sambesii</name>
    <dbReference type="NCBI Taxonomy" id="2011161"/>
    <lineage>
        <taxon>Eukaryota</taxon>
        <taxon>Metazoa</taxon>
        <taxon>Ecdysozoa</taxon>
        <taxon>Nematoda</taxon>
        <taxon>Chromadorea</taxon>
        <taxon>Plectida</taxon>
        <taxon>Plectina</taxon>
        <taxon>Plectoidea</taxon>
        <taxon>Plectidae</taxon>
        <taxon>Plectus</taxon>
    </lineage>
</organism>